<reference evidence="3 4" key="1">
    <citation type="submission" date="2023-01" db="EMBL/GenBank/DDBJ databases">
        <title>Xanthomonas hawaiianensis sp. nov. isolated from Araceae family in Hawaii.</title>
        <authorList>
            <person name="Chunag S.-C."/>
            <person name="Dobhal S."/>
            <person name="Alvarez A."/>
            <person name="Arif M."/>
        </authorList>
    </citation>
    <scope>NUCLEOTIDE SEQUENCE [LARGE SCALE GENOMIC DNA]</scope>
    <source>
        <strain evidence="3 4">A2111</strain>
    </source>
</reference>
<proteinExistence type="predicted"/>
<feature type="compositionally biased region" description="Polar residues" evidence="1">
    <location>
        <begin position="416"/>
        <end position="431"/>
    </location>
</feature>
<feature type="region of interest" description="Disordered" evidence="1">
    <location>
        <begin position="573"/>
        <end position="603"/>
    </location>
</feature>
<gene>
    <name evidence="3" type="ORF">PNQ69_15325</name>
</gene>
<protein>
    <recommendedName>
        <fullName evidence="2">X-Tfes XVIPCD domain-containing protein</fullName>
    </recommendedName>
</protein>
<feature type="domain" description="X-Tfes XVIPCD" evidence="2">
    <location>
        <begin position="466"/>
        <end position="574"/>
    </location>
</feature>
<dbReference type="RefSeq" id="WP_244663483.1">
    <property type="nucleotide sequence ID" value="NZ_JAGHXG010000004.1"/>
</dbReference>
<comment type="caution">
    <text evidence="3">The sequence shown here is derived from an EMBL/GenBank/DDBJ whole genome shotgun (WGS) entry which is preliminary data.</text>
</comment>
<dbReference type="EMBL" id="JAQMHB010000001">
    <property type="protein sequence ID" value="MDS9994136.1"/>
    <property type="molecule type" value="Genomic_DNA"/>
</dbReference>
<evidence type="ECO:0000256" key="1">
    <source>
        <dbReference type="SAM" id="MobiDB-lite"/>
    </source>
</evidence>
<name>A0ABU2I7L3_9XANT</name>
<keyword evidence="4" id="KW-1185">Reference proteome</keyword>
<sequence>MANANAQLEAALAQFANQPGVTADQEAKLRATIAADRDLTQRLNQEAANGHLTGFALGPSGSESLTGSYDKASGVVTQPALQSGPGVAEELRGALRLQEMGMRFAHSTYMDANQQNQAVTQDMVTNLQATINSSPALANEMRRAVTTVDSNDRQQRMLLENFAPLSGTVAGGTFNPANKTMSIPPTTLGQSPSQFNRYDATDLTFVLGHETQHAFNQVTMATAYRQFDDAAKAIAKDNNPINDYTLPIEQLVASNRQDEAKAQIAGWNALLDKVKQRNPGADLTSMMTLRNSRLDDFVEPNPSNIRQAQAKPGLTFNTDGSLPMTPENIATEASYYFDKSPKGTPGLSPSQTTGIGYHGDSDYPNYYGAGAVRRAIAIDRAYAHPVGGVAPQMHLNMQRLHFNETLLERNGIALPQGSTATPQAFWDTSTTPPTPGLLQHTQDSHQHISPTPELALPQAGRAQPGDPGHPDTPLFEKIRDGVRGLDQQAGKPWDENSERLSASLLLLAGEKGFTAKDDLKIAANTPTATLGSGEVVHLWRTGHPSPDPAAHRAHMPMQDALAVPAEQRFAQLEAVQQQARTEELQRSQQQETVQTQATPARSM</sequence>
<evidence type="ECO:0000313" key="3">
    <source>
        <dbReference type="EMBL" id="MDS9994136.1"/>
    </source>
</evidence>
<feature type="compositionally biased region" description="Low complexity" evidence="1">
    <location>
        <begin position="586"/>
        <end position="603"/>
    </location>
</feature>
<feature type="region of interest" description="Disordered" evidence="1">
    <location>
        <begin position="416"/>
        <end position="470"/>
    </location>
</feature>
<dbReference type="Proteomes" id="UP001260534">
    <property type="component" value="Unassembled WGS sequence"/>
</dbReference>
<dbReference type="Pfam" id="PF20410">
    <property type="entry name" value="X-Tfes_XVIPCD"/>
    <property type="match status" value="1"/>
</dbReference>
<organism evidence="3 4">
    <name type="scientific">Xanthomonas hawaiiensis</name>
    <dbReference type="NCBI Taxonomy" id="3003247"/>
    <lineage>
        <taxon>Bacteria</taxon>
        <taxon>Pseudomonadati</taxon>
        <taxon>Pseudomonadota</taxon>
        <taxon>Gammaproteobacteria</taxon>
        <taxon>Lysobacterales</taxon>
        <taxon>Lysobacteraceae</taxon>
        <taxon>Xanthomonas</taxon>
    </lineage>
</organism>
<evidence type="ECO:0000259" key="2">
    <source>
        <dbReference type="Pfam" id="PF20410"/>
    </source>
</evidence>
<evidence type="ECO:0000313" key="4">
    <source>
        <dbReference type="Proteomes" id="UP001260534"/>
    </source>
</evidence>
<dbReference type="InterPro" id="IPR046519">
    <property type="entry name" value="X-Tfes_XVIPCD"/>
</dbReference>
<accession>A0ABU2I7L3</accession>